<evidence type="ECO:0000313" key="2">
    <source>
        <dbReference type="Proteomes" id="UP000033058"/>
    </source>
</evidence>
<evidence type="ECO:0000313" key="1">
    <source>
        <dbReference type="EMBL" id="AKB42026.1"/>
    </source>
</evidence>
<dbReference type="Gene3D" id="3.60.15.10">
    <property type="entry name" value="Ribonuclease Z/Hydroxyacylglutathione hydrolase-like"/>
    <property type="match status" value="1"/>
</dbReference>
<dbReference type="Pfam" id="PF13483">
    <property type="entry name" value="Lactamase_B_3"/>
    <property type="match status" value="1"/>
</dbReference>
<dbReference type="PANTHER" id="PTHR43546">
    <property type="entry name" value="UPF0173 METAL-DEPENDENT HYDROLASE MJ1163-RELATED"/>
    <property type="match status" value="1"/>
</dbReference>
<gene>
    <name evidence="1" type="ORF">MSMAW_3035</name>
</gene>
<organism evidence="1 2">
    <name type="scientific">Methanosarcina mazei WWM610</name>
    <dbReference type="NCBI Taxonomy" id="1434117"/>
    <lineage>
        <taxon>Archaea</taxon>
        <taxon>Methanobacteriati</taxon>
        <taxon>Methanobacteriota</taxon>
        <taxon>Stenosarchaea group</taxon>
        <taxon>Methanomicrobia</taxon>
        <taxon>Methanosarcinales</taxon>
        <taxon>Methanosarcinaceae</taxon>
        <taxon>Methanosarcina</taxon>
    </lineage>
</organism>
<accession>A0A0E3LG74</accession>
<dbReference type="PATRIC" id="fig|1434117.4.peg.3843"/>
<dbReference type="InterPro" id="IPR036866">
    <property type="entry name" value="RibonucZ/Hydroxyglut_hydro"/>
</dbReference>
<dbReference type="Proteomes" id="UP000033058">
    <property type="component" value="Chromosome"/>
</dbReference>
<dbReference type="HOGENOM" id="CLU_070010_0_1_2"/>
<reference evidence="1 2" key="1">
    <citation type="submission" date="2014-07" db="EMBL/GenBank/DDBJ databases">
        <title>Methanogenic archaea and the global carbon cycle.</title>
        <authorList>
            <person name="Henriksen J.R."/>
            <person name="Luke J."/>
            <person name="Reinhart S."/>
            <person name="Benedict M.N."/>
            <person name="Youngblut N.D."/>
            <person name="Metcalf M.E."/>
            <person name="Whitaker R.J."/>
            <person name="Metcalf W.W."/>
        </authorList>
    </citation>
    <scope>NUCLEOTIDE SEQUENCE [LARGE SCALE GENOMIC DNA]</scope>
    <source>
        <strain evidence="1 2">WWM610</strain>
    </source>
</reference>
<sequence>MVNSVKIKDISIQWLGHAGFLLEGEGKKIYIDPFRIAQEPAFDDRADILLITHEHYDHCSPDDIRKVRKSDTTTLIPENCSLEFKGDARRVAEGDILADGLEIKGTRIEVVPAYNIDKPYHPRGLGVGYIVELEGLRIYHAGDSDFIPEIEAINADIALLPIGGTYTMNEEEAANAAAVISPGFTIPMHYGSEGINGDPERFKALVHSKNPDINVIILIPDQFPSTDRTGHPFK</sequence>
<dbReference type="GO" id="GO:0016787">
    <property type="term" value="F:hydrolase activity"/>
    <property type="evidence" value="ECO:0007669"/>
    <property type="project" value="UniProtKB-KW"/>
</dbReference>
<dbReference type="RefSeq" id="WP_048036433.1">
    <property type="nucleotide sequence ID" value="NZ_CP009509.1"/>
</dbReference>
<proteinExistence type="predicted"/>
<dbReference type="GeneID" id="24852837"/>
<dbReference type="InterPro" id="IPR050114">
    <property type="entry name" value="UPF0173_UPF0282_UlaG_hydrolase"/>
</dbReference>
<name>A0A0E3LG74_METMZ</name>
<dbReference type="SUPFAM" id="SSF56281">
    <property type="entry name" value="Metallo-hydrolase/oxidoreductase"/>
    <property type="match status" value="1"/>
</dbReference>
<dbReference type="AlphaFoldDB" id="A0A0E3LG74"/>
<dbReference type="PANTHER" id="PTHR43546:SF8">
    <property type="entry name" value="METALLO-BETA-LACTAMASE DOMAIN-CONTAINING PROTEIN"/>
    <property type="match status" value="1"/>
</dbReference>
<dbReference type="EMBL" id="CP009509">
    <property type="protein sequence ID" value="AKB42026.1"/>
    <property type="molecule type" value="Genomic_DNA"/>
</dbReference>
<protein>
    <submittedName>
        <fullName evidence="1">Putative metal dependent hydrolase</fullName>
    </submittedName>
</protein>
<keyword evidence="1" id="KW-0378">Hydrolase</keyword>